<dbReference type="GO" id="GO:0035870">
    <property type="term" value="F:dITP diphosphatase activity"/>
    <property type="evidence" value="ECO:0007669"/>
    <property type="project" value="UniProtKB-UniRule"/>
</dbReference>
<evidence type="ECO:0000256" key="2">
    <source>
        <dbReference type="ARBA" id="ARBA00011738"/>
    </source>
</evidence>
<name>A0A1I3FIH7_9FIRM</name>
<dbReference type="GO" id="GO:0005829">
    <property type="term" value="C:cytosol"/>
    <property type="evidence" value="ECO:0007669"/>
    <property type="project" value="TreeGrafter"/>
</dbReference>
<sequence>MEQEKAKAVIATGNPHKLLEIKKMLEDFPIEVVSMKEVGLENMEIEETGASFEENALIKAMAVCEETKTIALADDSGLEVDALDGRPGIHSARYAGEDATDRTNKEKLLNELQGVPIEKRSGRFVCAIAVAFPNGEVLVTRGEVEGYIDFEETGENGFGYDPMFYVPEYQKTFGQLEPEIKNRISHRSKALENLKKMLTEHFKE</sequence>
<dbReference type="STRING" id="69895.SAMN05192551_106187"/>
<dbReference type="EMBL" id="FOQA01000006">
    <property type="protein sequence ID" value="SFI10986.1"/>
    <property type="molecule type" value="Genomic_DNA"/>
</dbReference>
<feature type="binding site" evidence="10">
    <location>
        <begin position="186"/>
        <end position="187"/>
    </location>
    <ligand>
        <name>substrate</name>
    </ligand>
</feature>
<dbReference type="Gene3D" id="3.90.950.10">
    <property type="match status" value="1"/>
</dbReference>
<dbReference type="NCBIfam" id="NF011397">
    <property type="entry name" value="PRK14822.1"/>
    <property type="match status" value="1"/>
</dbReference>
<keyword evidence="7 10" id="KW-0546">Nucleotide metabolism</keyword>
<feature type="binding site" evidence="10">
    <location>
        <position position="181"/>
    </location>
    <ligand>
        <name>substrate</name>
    </ligand>
</feature>
<dbReference type="FunFam" id="3.90.950.10:FF:000001">
    <property type="entry name" value="dITP/XTP pyrophosphatase"/>
    <property type="match status" value="1"/>
</dbReference>
<keyword evidence="5 10" id="KW-0378">Hydrolase</keyword>
<comment type="catalytic activity">
    <reaction evidence="10">
        <text>ITP + H2O = IMP + diphosphate + H(+)</text>
        <dbReference type="Rhea" id="RHEA:29399"/>
        <dbReference type="ChEBI" id="CHEBI:15377"/>
        <dbReference type="ChEBI" id="CHEBI:15378"/>
        <dbReference type="ChEBI" id="CHEBI:33019"/>
        <dbReference type="ChEBI" id="CHEBI:58053"/>
        <dbReference type="ChEBI" id="CHEBI:61402"/>
        <dbReference type="EC" id="3.6.1.66"/>
    </reaction>
</comment>
<evidence type="ECO:0000313" key="12">
    <source>
        <dbReference type="EMBL" id="SFI10986.1"/>
    </source>
</evidence>
<dbReference type="HAMAP" id="MF_01405">
    <property type="entry name" value="Non_canon_purine_NTPase"/>
    <property type="match status" value="1"/>
</dbReference>
<dbReference type="Pfam" id="PF01725">
    <property type="entry name" value="Ham1p_like"/>
    <property type="match status" value="1"/>
</dbReference>
<dbReference type="GO" id="GO:0046872">
    <property type="term" value="F:metal ion binding"/>
    <property type="evidence" value="ECO:0007669"/>
    <property type="project" value="UniProtKB-KW"/>
</dbReference>
<evidence type="ECO:0000313" key="13">
    <source>
        <dbReference type="Proteomes" id="UP000199287"/>
    </source>
</evidence>
<evidence type="ECO:0000256" key="5">
    <source>
        <dbReference type="ARBA" id="ARBA00022801"/>
    </source>
</evidence>
<dbReference type="CDD" id="cd00515">
    <property type="entry name" value="HAM1"/>
    <property type="match status" value="1"/>
</dbReference>
<evidence type="ECO:0000256" key="7">
    <source>
        <dbReference type="ARBA" id="ARBA00023080"/>
    </source>
</evidence>
<comment type="similarity">
    <text evidence="1 10 11">Belongs to the HAM1 NTPase family.</text>
</comment>
<dbReference type="GO" id="GO:0000166">
    <property type="term" value="F:nucleotide binding"/>
    <property type="evidence" value="ECO:0007669"/>
    <property type="project" value="UniProtKB-KW"/>
</dbReference>
<feature type="binding site" evidence="10">
    <location>
        <position position="76"/>
    </location>
    <ligand>
        <name>substrate</name>
    </ligand>
</feature>
<evidence type="ECO:0000256" key="4">
    <source>
        <dbReference type="ARBA" id="ARBA00022741"/>
    </source>
</evidence>
<dbReference type="PANTHER" id="PTHR11067">
    <property type="entry name" value="INOSINE TRIPHOSPHATE PYROPHOSPHATASE/HAM1 PROTEIN"/>
    <property type="match status" value="1"/>
</dbReference>
<comment type="subunit">
    <text evidence="2 10">Homodimer.</text>
</comment>
<proteinExistence type="inferred from homology"/>
<evidence type="ECO:0000256" key="10">
    <source>
        <dbReference type="HAMAP-Rule" id="MF_01405"/>
    </source>
</evidence>
<keyword evidence="4 10" id="KW-0547">Nucleotide-binding</keyword>
<comment type="catalytic activity">
    <reaction evidence="8 10">
        <text>dITP + H2O = dIMP + diphosphate + H(+)</text>
        <dbReference type="Rhea" id="RHEA:28342"/>
        <dbReference type="ChEBI" id="CHEBI:15377"/>
        <dbReference type="ChEBI" id="CHEBI:15378"/>
        <dbReference type="ChEBI" id="CHEBI:33019"/>
        <dbReference type="ChEBI" id="CHEBI:61194"/>
        <dbReference type="ChEBI" id="CHEBI:61382"/>
        <dbReference type="EC" id="3.6.1.66"/>
    </reaction>
</comment>
<dbReference type="GO" id="GO:0036222">
    <property type="term" value="F:XTP diphosphatase activity"/>
    <property type="evidence" value="ECO:0007669"/>
    <property type="project" value="UniProtKB-UniRule"/>
</dbReference>
<evidence type="ECO:0000256" key="11">
    <source>
        <dbReference type="RuleBase" id="RU003781"/>
    </source>
</evidence>
<comment type="function">
    <text evidence="10">Pyrophosphatase that catalyzes the hydrolysis of nucleoside triphosphates to their monophosphate derivatives, with a high preference for the non-canonical purine nucleotides XTP (xanthosine triphosphate), dITP (deoxyinosine triphosphate) and ITP. Seems to function as a house-cleaning enzyme that removes non-canonical purine nucleotides from the nucleotide pool, thus preventing their incorporation into DNA/RNA and avoiding chromosomal lesions.</text>
</comment>
<reference evidence="13" key="1">
    <citation type="submission" date="2016-10" db="EMBL/GenBank/DDBJ databases">
        <authorList>
            <person name="Varghese N."/>
            <person name="Submissions S."/>
        </authorList>
    </citation>
    <scope>NUCLEOTIDE SEQUENCE [LARGE SCALE GENOMIC DNA]</scope>
    <source>
        <strain evidence="13">Z-7934</strain>
    </source>
</reference>
<feature type="active site" description="Proton acceptor" evidence="10">
    <location>
        <position position="75"/>
    </location>
</feature>
<dbReference type="AlphaFoldDB" id="A0A1I3FIH7"/>
<evidence type="ECO:0000256" key="1">
    <source>
        <dbReference type="ARBA" id="ARBA00008023"/>
    </source>
</evidence>
<dbReference type="PANTHER" id="PTHR11067:SF9">
    <property type="entry name" value="INOSINE TRIPHOSPHATE PYROPHOSPHATASE"/>
    <property type="match status" value="1"/>
</dbReference>
<comment type="cofactor">
    <cofactor evidence="10">
        <name>Mg(2+)</name>
        <dbReference type="ChEBI" id="CHEBI:18420"/>
    </cofactor>
    <text evidence="10">Binds 1 Mg(2+) ion per subunit.</text>
</comment>
<dbReference type="RefSeq" id="WP_093372599.1">
    <property type="nucleotide sequence ID" value="NZ_FOQA01000006.1"/>
</dbReference>
<dbReference type="OrthoDB" id="9807456at2"/>
<evidence type="ECO:0000256" key="9">
    <source>
        <dbReference type="ARBA" id="ARBA00052017"/>
    </source>
</evidence>
<organism evidence="12 13">
    <name type="scientific">Tindallia magadiensis</name>
    <dbReference type="NCBI Taxonomy" id="69895"/>
    <lineage>
        <taxon>Bacteria</taxon>
        <taxon>Bacillati</taxon>
        <taxon>Bacillota</taxon>
        <taxon>Clostridia</taxon>
        <taxon>Peptostreptococcales</taxon>
        <taxon>Tindalliaceae</taxon>
        <taxon>Tindallia</taxon>
    </lineage>
</organism>
<feature type="binding site" evidence="10">
    <location>
        <position position="46"/>
    </location>
    <ligand>
        <name>Mg(2+)</name>
        <dbReference type="ChEBI" id="CHEBI:18420"/>
    </ligand>
</feature>
<dbReference type="GO" id="GO:0009117">
    <property type="term" value="P:nucleotide metabolic process"/>
    <property type="evidence" value="ECO:0007669"/>
    <property type="project" value="UniProtKB-KW"/>
</dbReference>
<dbReference type="EC" id="3.6.1.66" evidence="10"/>
<comment type="catalytic activity">
    <reaction evidence="9 10">
        <text>XTP + H2O = XMP + diphosphate + H(+)</text>
        <dbReference type="Rhea" id="RHEA:28610"/>
        <dbReference type="ChEBI" id="CHEBI:15377"/>
        <dbReference type="ChEBI" id="CHEBI:15378"/>
        <dbReference type="ChEBI" id="CHEBI:33019"/>
        <dbReference type="ChEBI" id="CHEBI:57464"/>
        <dbReference type="ChEBI" id="CHEBI:61314"/>
        <dbReference type="EC" id="3.6.1.66"/>
    </reaction>
</comment>
<accession>A0A1I3FIH7</accession>
<dbReference type="Proteomes" id="UP000199287">
    <property type="component" value="Unassembled WGS sequence"/>
</dbReference>
<feature type="binding site" evidence="10">
    <location>
        <begin position="12"/>
        <end position="17"/>
    </location>
    <ligand>
        <name>substrate</name>
    </ligand>
</feature>
<dbReference type="InterPro" id="IPR020922">
    <property type="entry name" value="dITP/XTP_pyrophosphatase"/>
</dbReference>
<evidence type="ECO:0000256" key="8">
    <source>
        <dbReference type="ARBA" id="ARBA00051875"/>
    </source>
</evidence>
<dbReference type="InterPro" id="IPR029001">
    <property type="entry name" value="ITPase-like_fam"/>
</dbReference>
<keyword evidence="6 10" id="KW-0460">Magnesium</keyword>
<feature type="binding site" evidence="10">
    <location>
        <position position="75"/>
    </location>
    <ligand>
        <name>Mg(2+)</name>
        <dbReference type="ChEBI" id="CHEBI:18420"/>
    </ligand>
</feature>
<keyword evidence="3 10" id="KW-0479">Metal-binding</keyword>
<evidence type="ECO:0000256" key="3">
    <source>
        <dbReference type="ARBA" id="ARBA00022723"/>
    </source>
</evidence>
<dbReference type="GO" id="GO:0017111">
    <property type="term" value="F:ribonucleoside triphosphate phosphatase activity"/>
    <property type="evidence" value="ECO:0007669"/>
    <property type="project" value="InterPro"/>
</dbReference>
<dbReference type="GO" id="GO:0009146">
    <property type="term" value="P:purine nucleoside triphosphate catabolic process"/>
    <property type="evidence" value="ECO:0007669"/>
    <property type="project" value="UniProtKB-UniRule"/>
</dbReference>
<dbReference type="NCBIfam" id="TIGR00042">
    <property type="entry name" value="RdgB/HAM1 family non-canonical purine NTP pyrophosphatase"/>
    <property type="match status" value="1"/>
</dbReference>
<dbReference type="GO" id="GO:0036220">
    <property type="term" value="F:ITP diphosphatase activity"/>
    <property type="evidence" value="ECO:0007669"/>
    <property type="project" value="UniProtKB-UniRule"/>
</dbReference>
<protein>
    <recommendedName>
        <fullName evidence="10">dITP/XTP pyrophosphatase</fullName>
        <ecNumber evidence="10">3.6.1.66</ecNumber>
    </recommendedName>
    <alternativeName>
        <fullName evidence="10">Non-canonical purine NTP pyrophosphatase</fullName>
    </alternativeName>
    <alternativeName>
        <fullName evidence="10">Non-standard purine NTP pyrophosphatase</fullName>
    </alternativeName>
    <alternativeName>
        <fullName evidence="10">Nucleoside-triphosphate diphosphatase</fullName>
    </alternativeName>
    <alternativeName>
        <fullName evidence="10">Nucleoside-triphosphate pyrophosphatase</fullName>
        <shortName evidence="10">NTPase</shortName>
    </alternativeName>
</protein>
<dbReference type="InterPro" id="IPR002637">
    <property type="entry name" value="RdgB/HAM1"/>
</dbReference>
<dbReference type="SUPFAM" id="SSF52972">
    <property type="entry name" value="ITPase-like"/>
    <property type="match status" value="1"/>
</dbReference>
<gene>
    <name evidence="12" type="ORF">SAMN05192551_106187</name>
</gene>
<feature type="binding site" evidence="10">
    <location>
        <begin position="158"/>
        <end position="161"/>
    </location>
    <ligand>
        <name>substrate</name>
    </ligand>
</feature>
<evidence type="ECO:0000256" key="6">
    <source>
        <dbReference type="ARBA" id="ARBA00022842"/>
    </source>
</evidence>
<keyword evidence="13" id="KW-1185">Reference proteome</keyword>